<feature type="compositionally biased region" description="Low complexity" evidence="8">
    <location>
        <begin position="18"/>
        <end position="29"/>
    </location>
</feature>
<evidence type="ECO:0000256" key="6">
    <source>
        <dbReference type="ARBA" id="ARBA00023316"/>
    </source>
</evidence>
<dbReference type="InterPro" id="IPR005490">
    <property type="entry name" value="LD_TPept_cat_dom"/>
</dbReference>
<dbReference type="InterPro" id="IPR038063">
    <property type="entry name" value="Transpep_catalytic_dom"/>
</dbReference>
<reference evidence="10 11" key="1">
    <citation type="submission" date="2006-12" db="EMBL/GenBank/DDBJ databases">
        <title>Complete sequence of Chlorobium phaeobacteroides DSM 266.</title>
        <authorList>
            <consortium name="US DOE Joint Genome Institute"/>
            <person name="Copeland A."/>
            <person name="Lucas S."/>
            <person name="Lapidus A."/>
            <person name="Barry K."/>
            <person name="Detter J.C."/>
            <person name="Glavina del Rio T."/>
            <person name="Hammon N."/>
            <person name="Israni S."/>
            <person name="Pitluck S."/>
            <person name="Goltsman E."/>
            <person name="Schmutz J."/>
            <person name="Larimer F."/>
            <person name="Land M."/>
            <person name="Hauser L."/>
            <person name="Mikhailova N."/>
            <person name="Li T."/>
            <person name="Overmann J."/>
            <person name="Bryant D.A."/>
            <person name="Richardson P."/>
        </authorList>
    </citation>
    <scope>NUCLEOTIDE SEQUENCE [LARGE SCALE GENOMIC DNA]</scope>
    <source>
        <strain evidence="10 11">DSM 266</strain>
    </source>
</reference>
<keyword evidence="4 7" id="KW-0133">Cell shape</keyword>
<feature type="active site" description="Proton donor/acceptor" evidence="7">
    <location>
        <position position="206"/>
    </location>
</feature>
<evidence type="ECO:0000256" key="4">
    <source>
        <dbReference type="ARBA" id="ARBA00022960"/>
    </source>
</evidence>
<protein>
    <submittedName>
        <fullName evidence="10">ErfK/YbiS/YcfS/YnhG family protein</fullName>
    </submittedName>
</protein>
<keyword evidence="5 7" id="KW-0573">Peptidoglycan synthesis</keyword>
<dbReference type="GO" id="GO:0071555">
    <property type="term" value="P:cell wall organization"/>
    <property type="evidence" value="ECO:0007669"/>
    <property type="project" value="UniProtKB-UniRule"/>
</dbReference>
<keyword evidence="11" id="KW-1185">Reference proteome</keyword>
<dbReference type="EMBL" id="CP000492">
    <property type="protein sequence ID" value="ABL64995.1"/>
    <property type="molecule type" value="Genomic_DNA"/>
</dbReference>
<evidence type="ECO:0000256" key="8">
    <source>
        <dbReference type="SAM" id="MobiDB-lite"/>
    </source>
</evidence>
<dbReference type="Pfam" id="PF03734">
    <property type="entry name" value="YkuD"/>
    <property type="match status" value="1"/>
</dbReference>
<dbReference type="GO" id="GO:0016740">
    <property type="term" value="F:transferase activity"/>
    <property type="evidence" value="ECO:0007669"/>
    <property type="project" value="UniProtKB-KW"/>
</dbReference>
<dbReference type="GO" id="GO:0071972">
    <property type="term" value="F:peptidoglycan L,D-transpeptidase activity"/>
    <property type="evidence" value="ECO:0007669"/>
    <property type="project" value="TreeGrafter"/>
</dbReference>
<dbReference type="PANTHER" id="PTHR30582:SF2">
    <property type="entry name" value="L,D-TRANSPEPTIDASE YCIB-RELATED"/>
    <property type="match status" value="1"/>
</dbReference>
<proteinExistence type="inferred from homology"/>
<accession>A1BF18</accession>
<dbReference type="InterPro" id="IPR050979">
    <property type="entry name" value="LD-transpeptidase"/>
</dbReference>
<dbReference type="GO" id="GO:0008360">
    <property type="term" value="P:regulation of cell shape"/>
    <property type="evidence" value="ECO:0007669"/>
    <property type="project" value="UniProtKB-UniRule"/>
</dbReference>
<comment type="similarity">
    <text evidence="2">Belongs to the YkuD family.</text>
</comment>
<dbReference type="CDD" id="cd16913">
    <property type="entry name" value="YkuD_like"/>
    <property type="match status" value="1"/>
</dbReference>
<dbReference type="OrthoDB" id="463216at2"/>
<keyword evidence="6 7" id="KW-0961">Cell wall biogenesis/degradation</keyword>
<dbReference type="STRING" id="290317.Cpha266_0947"/>
<dbReference type="PROSITE" id="PS52029">
    <property type="entry name" value="LD_TPASE"/>
    <property type="match status" value="1"/>
</dbReference>
<evidence type="ECO:0000256" key="3">
    <source>
        <dbReference type="ARBA" id="ARBA00022679"/>
    </source>
</evidence>
<gene>
    <name evidence="10" type="ordered locus">Cpha266_0947</name>
</gene>
<dbReference type="Gene3D" id="2.40.440.10">
    <property type="entry name" value="L,D-transpeptidase catalytic domain-like"/>
    <property type="match status" value="1"/>
</dbReference>
<evidence type="ECO:0000313" key="10">
    <source>
        <dbReference type="EMBL" id="ABL64995.1"/>
    </source>
</evidence>
<evidence type="ECO:0000256" key="1">
    <source>
        <dbReference type="ARBA" id="ARBA00004752"/>
    </source>
</evidence>
<evidence type="ECO:0000313" key="11">
    <source>
        <dbReference type="Proteomes" id="UP000008701"/>
    </source>
</evidence>
<feature type="active site" description="Nucleophile" evidence="7">
    <location>
        <position position="219"/>
    </location>
</feature>
<dbReference type="UniPathway" id="UPA00219"/>
<dbReference type="HOGENOM" id="CLU_1122994_0_0_10"/>
<dbReference type="PANTHER" id="PTHR30582">
    <property type="entry name" value="L,D-TRANSPEPTIDASE"/>
    <property type="match status" value="1"/>
</dbReference>
<name>A1BF18_CHLPD</name>
<organism evidence="10 11">
    <name type="scientific">Chlorobium phaeobacteroides (strain DSM 266 / SMG 266 / 2430)</name>
    <dbReference type="NCBI Taxonomy" id="290317"/>
    <lineage>
        <taxon>Bacteria</taxon>
        <taxon>Pseudomonadati</taxon>
        <taxon>Chlorobiota</taxon>
        <taxon>Chlorobiia</taxon>
        <taxon>Chlorobiales</taxon>
        <taxon>Chlorobiaceae</taxon>
        <taxon>Chlorobium/Pelodictyon group</taxon>
        <taxon>Chlorobium</taxon>
    </lineage>
</organism>
<dbReference type="KEGG" id="cph:Cpha266_0947"/>
<evidence type="ECO:0000259" key="9">
    <source>
        <dbReference type="PROSITE" id="PS52029"/>
    </source>
</evidence>
<sequence length="247" mass="27330">MSPKKEPELPKQSALPVSDSSGSTPQGSSLQKTADITGLKVAGKSVEASGSPPSAAKKDSVIIPEGFVVRKLRKGESLSKICENDSVCQVIFMKVNRVDQRHFPVGKRVLLPVEREKAEKYVPIPTTLTDSRGEREIRIYLSSQYFGAYEKGVLVFWGAVSTGKRTNATPPGKFVVNYKQRFKKSIKYDNAPMPYSINYNGGYFMHQQSLPGYPASHGCVRLLMSDAERLFTWAKLKDPVTVVRNGK</sequence>
<dbReference type="SUPFAM" id="SSF141523">
    <property type="entry name" value="L,D-transpeptidase catalytic domain-like"/>
    <property type="match status" value="1"/>
</dbReference>
<dbReference type="GO" id="GO:0018104">
    <property type="term" value="P:peptidoglycan-protein cross-linking"/>
    <property type="evidence" value="ECO:0007669"/>
    <property type="project" value="TreeGrafter"/>
</dbReference>
<evidence type="ECO:0000256" key="7">
    <source>
        <dbReference type="PROSITE-ProRule" id="PRU01373"/>
    </source>
</evidence>
<dbReference type="Proteomes" id="UP000008701">
    <property type="component" value="Chromosome"/>
</dbReference>
<dbReference type="GO" id="GO:0005576">
    <property type="term" value="C:extracellular region"/>
    <property type="evidence" value="ECO:0007669"/>
    <property type="project" value="TreeGrafter"/>
</dbReference>
<feature type="region of interest" description="Disordered" evidence="8">
    <location>
        <begin position="1"/>
        <end position="36"/>
    </location>
</feature>
<comment type="pathway">
    <text evidence="1 7">Cell wall biogenesis; peptidoglycan biosynthesis.</text>
</comment>
<evidence type="ECO:0000256" key="2">
    <source>
        <dbReference type="ARBA" id="ARBA00005992"/>
    </source>
</evidence>
<dbReference type="eggNOG" id="COG1376">
    <property type="taxonomic scope" value="Bacteria"/>
</dbReference>
<keyword evidence="3" id="KW-0808">Transferase</keyword>
<evidence type="ECO:0000256" key="5">
    <source>
        <dbReference type="ARBA" id="ARBA00022984"/>
    </source>
</evidence>
<dbReference type="AlphaFoldDB" id="A1BF18"/>
<feature type="domain" description="L,D-TPase catalytic" evidence="9">
    <location>
        <begin position="135"/>
        <end position="243"/>
    </location>
</feature>